<sequence>MTPHIHGHEVMQMMLENSRSYTRQTLEAAIIERFGVETRYHTCSAENMTAAELVDFLESRGKFVAQDDGFTTSADKICQH</sequence>
<dbReference type="EMBL" id="CP139781">
    <property type="protein sequence ID" value="WRQ87354.1"/>
    <property type="molecule type" value="Genomic_DNA"/>
</dbReference>
<proteinExistence type="predicted"/>
<dbReference type="InterPro" id="IPR019620">
    <property type="entry name" value="Metal-bd_prot_put"/>
</dbReference>
<evidence type="ECO:0000313" key="1">
    <source>
        <dbReference type="EMBL" id="WRQ87354.1"/>
    </source>
</evidence>
<name>A0ABZ1C9U2_9BACT</name>
<keyword evidence="2" id="KW-1185">Reference proteome</keyword>
<dbReference type="RefSeq" id="WP_221029233.1">
    <property type="nucleotide sequence ID" value="NZ_CP139781.1"/>
</dbReference>
<organism evidence="1 2">
    <name type="scientific">Actomonas aquatica</name>
    <dbReference type="NCBI Taxonomy" id="2866162"/>
    <lineage>
        <taxon>Bacteria</taxon>
        <taxon>Pseudomonadati</taxon>
        <taxon>Verrucomicrobiota</taxon>
        <taxon>Opitutia</taxon>
        <taxon>Opitutales</taxon>
        <taxon>Opitutaceae</taxon>
        <taxon>Actomonas</taxon>
    </lineage>
</organism>
<accession>A0ABZ1C9U2</accession>
<evidence type="ECO:0000313" key="2">
    <source>
        <dbReference type="Proteomes" id="UP000738431"/>
    </source>
</evidence>
<protein>
    <submittedName>
        <fullName evidence="1">YecH family metal-binding protein</fullName>
    </submittedName>
</protein>
<reference evidence="1 2" key="1">
    <citation type="submission" date="2023-12" db="EMBL/GenBank/DDBJ databases">
        <title>Description of an unclassified Opitutus bacterium of Verrucomicrobiota.</title>
        <authorList>
            <person name="Zhang D.-F."/>
        </authorList>
    </citation>
    <scope>NUCLEOTIDE SEQUENCE [LARGE SCALE GENOMIC DNA]</scope>
    <source>
        <strain evidence="1 2">WL0086</strain>
    </source>
</reference>
<dbReference type="Pfam" id="PF10678">
    <property type="entry name" value="DUF2492"/>
    <property type="match status" value="1"/>
</dbReference>
<dbReference type="NCBIfam" id="TIGR03853">
    <property type="entry name" value="matur_matur"/>
    <property type="match status" value="1"/>
</dbReference>
<dbReference type="Proteomes" id="UP000738431">
    <property type="component" value="Chromosome"/>
</dbReference>
<gene>
    <name evidence="1" type="ORF">K1X11_021275</name>
</gene>